<protein>
    <recommendedName>
        <fullName evidence="6">Maltokinase</fullName>
        <ecNumber evidence="4">2.7.1.175</ecNumber>
        <ecNumber evidence="5">5.4.99.16</ecNumber>
    </recommendedName>
    <alternativeName>
        <fullName evidence="14">Maltose alpha-D-glucosyltransferase</fullName>
    </alternativeName>
    <alternativeName>
        <fullName evidence="13">Maltose-1-phosphate synthase</fullName>
    </alternativeName>
</protein>
<dbReference type="EC" id="5.4.99.16" evidence="5"/>
<dbReference type="GO" id="GO:0047471">
    <property type="term" value="F:maltose alpha-D-glucosyltransferase activity"/>
    <property type="evidence" value="ECO:0007669"/>
    <property type="project" value="UniProtKB-EC"/>
</dbReference>
<dbReference type="Gene3D" id="2.60.40.1180">
    <property type="entry name" value="Golgi alpha-mannosidase II"/>
    <property type="match status" value="1"/>
</dbReference>
<organism evidence="17 18">
    <name type="scientific">Noviherbaspirillum autotrophicum</name>
    <dbReference type="NCBI Taxonomy" id="709839"/>
    <lineage>
        <taxon>Bacteria</taxon>
        <taxon>Pseudomonadati</taxon>
        <taxon>Pseudomonadota</taxon>
        <taxon>Betaproteobacteria</taxon>
        <taxon>Burkholderiales</taxon>
        <taxon>Oxalobacteraceae</taxon>
        <taxon>Noviherbaspirillum</taxon>
    </lineage>
</organism>
<keyword evidence="9" id="KW-0547">Nucleotide-binding</keyword>
<evidence type="ECO:0000259" key="16">
    <source>
        <dbReference type="SMART" id="SM00642"/>
    </source>
</evidence>
<dbReference type="Gene3D" id="3.20.20.80">
    <property type="entry name" value="Glycosidases"/>
    <property type="match status" value="1"/>
</dbReference>
<dbReference type="InterPro" id="IPR032091">
    <property type="entry name" value="Malt_amylase-like_C"/>
</dbReference>
<dbReference type="InterPro" id="IPR012810">
    <property type="entry name" value="TreS/a-amylase_N"/>
</dbReference>
<dbReference type="InterPro" id="IPR045857">
    <property type="entry name" value="O16G_dom_2"/>
</dbReference>
<dbReference type="EC" id="2.7.1.175" evidence="4"/>
<keyword evidence="12" id="KW-0413">Isomerase</keyword>
<keyword evidence="10" id="KW-0106">Calcium</keyword>
<gene>
    <name evidence="17" type="ORF">TSA66_08595</name>
</gene>
<evidence type="ECO:0000256" key="1">
    <source>
        <dbReference type="ARBA" id="ARBA00001595"/>
    </source>
</evidence>
<dbReference type="SUPFAM" id="SSF51011">
    <property type="entry name" value="Glycosyl hydrolase domain"/>
    <property type="match status" value="1"/>
</dbReference>
<accession>A0A0C2BZV1</accession>
<dbReference type="NCBIfam" id="TIGR02457">
    <property type="entry name" value="TreS_Cterm"/>
    <property type="match status" value="1"/>
</dbReference>
<dbReference type="Pfam" id="PF18085">
    <property type="entry name" value="Mak_N_cap"/>
    <property type="match status" value="1"/>
</dbReference>
<evidence type="ECO:0000256" key="5">
    <source>
        <dbReference type="ARBA" id="ARBA00012619"/>
    </source>
</evidence>
<dbReference type="NCBIfam" id="TIGR02456">
    <property type="entry name" value="treS_nterm"/>
    <property type="match status" value="1"/>
</dbReference>
<evidence type="ECO:0000256" key="15">
    <source>
        <dbReference type="ARBA" id="ARBA00049067"/>
    </source>
</evidence>
<dbReference type="EMBL" id="JWJG01000028">
    <property type="protein sequence ID" value="KIF83576.1"/>
    <property type="molecule type" value="Genomic_DNA"/>
</dbReference>
<dbReference type="STRING" id="709839.TSA66_08595"/>
<evidence type="ECO:0000313" key="18">
    <source>
        <dbReference type="Proteomes" id="UP000031572"/>
    </source>
</evidence>
<comment type="caution">
    <text evidence="17">The sequence shown here is derived from an EMBL/GenBank/DDBJ whole genome shotgun (WGS) entry which is preliminary data.</text>
</comment>
<proteinExistence type="inferred from homology"/>
<evidence type="ECO:0000256" key="2">
    <source>
        <dbReference type="ARBA" id="ARBA00005496"/>
    </source>
</evidence>
<dbReference type="GO" id="GO:0005524">
    <property type="term" value="F:ATP binding"/>
    <property type="evidence" value="ECO:0007669"/>
    <property type="project" value="UniProtKB-KW"/>
</dbReference>
<evidence type="ECO:0000256" key="8">
    <source>
        <dbReference type="ARBA" id="ARBA00022723"/>
    </source>
</evidence>
<dbReference type="SUPFAM" id="SSF51445">
    <property type="entry name" value="(Trans)glycosidases"/>
    <property type="match status" value="1"/>
</dbReference>
<evidence type="ECO:0000256" key="13">
    <source>
        <dbReference type="ARBA" id="ARBA00031251"/>
    </source>
</evidence>
<dbReference type="CDD" id="cd11334">
    <property type="entry name" value="AmyAc_TreS"/>
    <property type="match status" value="1"/>
</dbReference>
<dbReference type="Pfam" id="PF16657">
    <property type="entry name" value="Malt_amylase_C"/>
    <property type="match status" value="1"/>
</dbReference>
<dbReference type="GO" id="GO:0046872">
    <property type="term" value="F:metal ion binding"/>
    <property type="evidence" value="ECO:0007669"/>
    <property type="project" value="UniProtKB-KW"/>
</dbReference>
<dbReference type="GO" id="GO:0016740">
    <property type="term" value="F:transferase activity"/>
    <property type="evidence" value="ECO:0007669"/>
    <property type="project" value="UniProtKB-KW"/>
</dbReference>
<keyword evidence="11" id="KW-0067">ATP-binding</keyword>
<dbReference type="InterPro" id="IPR040999">
    <property type="entry name" value="Mak_N_cap"/>
</dbReference>
<dbReference type="SMART" id="SM00642">
    <property type="entry name" value="Aamy"/>
    <property type="match status" value="1"/>
</dbReference>
<dbReference type="Pfam" id="PF00128">
    <property type="entry name" value="Alpha-amylase"/>
    <property type="match status" value="2"/>
</dbReference>
<feature type="domain" description="Glycosyl hydrolase family 13 catalytic" evidence="16">
    <location>
        <begin position="20"/>
        <end position="417"/>
    </location>
</feature>
<dbReference type="InterPro" id="IPR017853">
    <property type="entry name" value="GH"/>
</dbReference>
<dbReference type="InterPro" id="IPR011009">
    <property type="entry name" value="Kinase-like_dom_sf"/>
</dbReference>
<evidence type="ECO:0000256" key="9">
    <source>
        <dbReference type="ARBA" id="ARBA00022741"/>
    </source>
</evidence>
<dbReference type="InterPro" id="IPR012811">
    <property type="entry name" value="TreS_maltokin_C_dom"/>
</dbReference>
<evidence type="ECO:0000256" key="3">
    <source>
        <dbReference type="ARBA" id="ARBA00006219"/>
    </source>
</evidence>
<dbReference type="GO" id="GO:0005975">
    <property type="term" value="P:carbohydrate metabolic process"/>
    <property type="evidence" value="ECO:0007669"/>
    <property type="project" value="InterPro"/>
</dbReference>
<comment type="catalytic activity">
    <reaction evidence="15">
        <text>D-maltose + ATP = alpha-maltose 1-phosphate + ADP + H(+)</text>
        <dbReference type="Rhea" id="RHEA:31915"/>
        <dbReference type="ChEBI" id="CHEBI:15378"/>
        <dbReference type="ChEBI" id="CHEBI:17306"/>
        <dbReference type="ChEBI" id="CHEBI:30616"/>
        <dbReference type="ChEBI" id="CHEBI:63576"/>
        <dbReference type="ChEBI" id="CHEBI:456216"/>
        <dbReference type="EC" id="2.7.1.175"/>
    </reaction>
</comment>
<evidence type="ECO:0000313" key="17">
    <source>
        <dbReference type="EMBL" id="KIF83576.1"/>
    </source>
</evidence>
<evidence type="ECO:0000256" key="6">
    <source>
        <dbReference type="ARBA" id="ARBA00013882"/>
    </source>
</evidence>
<dbReference type="PANTHER" id="PTHR10357:SF219">
    <property type="entry name" value="MALTOSE ALPHA-D-GLUCOSYLTRANSFERASE"/>
    <property type="match status" value="1"/>
</dbReference>
<dbReference type="FunFam" id="3.20.20.80:FF:000055">
    <property type="entry name" value="Trehalose synthase"/>
    <property type="match status" value="1"/>
</dbReference>
<dbReference type="InterPro" id="IPR006047">
    <property type="entry name" value="GH13_cat_dom"/>
</dbReference>
<name>A0A0C2BZV1_9BURK</name>
<dbReference type="InterPro" id="IPR013780">
    <property type="entry name" value="Glyco_hydro_b"/>
</dbReference>
<reference evidence="17 18" key="1">
    <citation type="submission" date="2014-12" db="EMBL/GenBank/DDBJ databases">
        <title>Denitrispirillum autotrophicum gen. nov., sp. nov., Denitrifying, Facultatively Autotrophic Bacteria Isolated from Rice Paddy Soil.</title>
        <authorList>
            <person name="Ishii S."/>
            <person name="Ashida N."/>
            <person name="Ohno H."/>
            <person name="Otsuka S."/>
            <person name="Yokota A."/>
            <person name="Senoo K."/>
        </authorList>
    </citation>
    <scope>NUCLEOTIDE SEQUENCE [LARGE SCALE GENOMIC DNA]</scope>
    <source>
        <strain evidence="17 18">TSA66</strain>
    </source>
</reference>
<keyword evidence="18" id="KW-1185">Reference proteome</keyword>
<dbReference type="Gene3D" id="3.90.400.10">
    <property type="entry name" value="Oligo-1,6-glucosidase, Domain 2"/>
    <property type="match status" value="1"/>
</dbReference>
<comment type="catalytic activity">
    <reaction evidence="1">
        <text>D-maltose = alpha,alpha-trehalose</text>
        <dbReference type="Rhea" id="RHEA:15145"/>
        <dbReference type="ChEBI" id="CHEBI:16551"/>
        <dbReference type="ChEBI" id="CHEBI:17306"/>
        <dbReference type="EC" id="5.4.99.16"/>
    </reaction>
</comment>
<keyword evidence="8" id="KW-0479">Metal-binding</keyword>
<comment type="similarity">
    <text evidence="2">Belongs to the glycosyl hydrolase 13 family. TreS subfamily.</text>
</comment>
<evidence type="ECO:0000256" key="4">
    <source>
        <dbReference type="ARBA" id="ARBA00011962"/>
    </source>
</evidence>
<sequence length="1100" mass="124045">MQSMPFTDDPLWYKDAIIYQVHVKSFFDANNDGIGDFAGLIDKLDYIADLGVNTIWLLPFYPSPRRDDGYDISEYTGVHPDYGTMDDAREFIAEAHARGLRVITELVVNHTSDQHPWFQRARQAPPGSSERNFYVWSDNDQAYSGTRIIFCDTEKSNWTWDPVANAFFWHRFYSHQPDLNFDNPEVLDAVLGIMGYWLDMGVDGLRLDAVPYLVEREGTSNENLPETHAILKRIRAEVDRKYPGRMLLAEANMWPEDVRPYFDEECHMAFHFPLMPRMYMALAQEDRFPIADILRQTPEIPDHCQWAIFLRNHDELTLEMVTDKERDYLWNFYASEKRARINLGIRRRLAPLLERDRRRTELLTSFLLSMPGTPVIYYGDEIGMGDNIHLGDRDGVRTPMQWTPDRNGGFSRADPAKLVLPAIMDPVYGYEAVNVEAQLVDPYSQLNWMRRMLTVRKQHCSFGRGTLTVLSPNNRRILAYLREYRADEEVVETILCVANVSRSAQAVELDLSSYAGRIPLEMLGGSAFPPIGKLPYLLTLPPYGFYWFLLATEARMPAWHSPAPEPLPELATLVLRNSVTELLEAPRRAILENEALPAYLPKRRWYAAKQEKLQSARIAMATMLPASQVRPHIVPSMLAEIETSTAGGSDRYLLPLGYIREDDIVTALPNQLALARIRRGRHVGLLTDAFVLDSFAYVIVELMRSGATLPAEDGEIRFIPTDALQEVDISQEPDVQRMAGEQSNSSLVLQDAIVLKVIRRLLPGVHPEAEMGRYLTALGYANAPKMLGEATRVGQDGTRHTMILLQQFIHNQGDAWQWVLDTLSRWIQQAAVSEPIAAAEADSDIPSPEDELLQLSTMLGKRLGEMHAALATPTGDPAFAPEAAGAADVAEWAEGAKRQLEAAFGTLRGRSEWSSDAEAQRVARLLGRHDRLLTQIDRLAQAGLGTLRTRVHGDFHLGQVLVAHRDVYIVDFEGEPAKPLEQRRGKASPLRDVAGLLRSFDYAAAFAGKAGPADLDEAAELRKQQIIRNFAPSCQAAFLDAYREAAYTGPFKMPPEAERALLQLFMLEKAGYEICYEAANRPTWIPVPMNGLAKIADELL</sequence>
<evidence type="ECO:0000256" key="12">
    <source>
        <dbReference type="ARBA" id="ARBA00023235"/>
    </source>
</evidence>
<dbReference type="PANTHER" id="PTHR10357">
    <property type="entry name" value="ALPHA-AMYLASE FAMILY MEMBER"/>
    <property type="match status" value="1"/>
</dbReference>
<comment type="similarity">
    <text evidence="3">Belongs to the aminoglycoside phosphotransferase family.</text>
</comment>
<evidence type="ECO:0000256" key="11">
    <source>
        <dbReference type="ARBA" id="ARBA00022840"/>
    </source>
</evidence>
<dbReference type="Gene3D" id="3.90.1200.10">
    <property type="match status" value="1"/>
</dbReference>
<keyword evidence="7" id="KW-0808">Transferase</keyword>
<dbReference type="Proteomes" id="UP000031572">
    <property type="component" value="Unassembled WGS sequence"/>
</dbReference>
<dbReference type="AlphaFoldDB" id="A0A0C2BZV1"/>
<dbReference type="SUPFAM" id="SSF56112">
    <property type="entry name" value="Protein kinase-like (PK-like)"/>
    <property type="match status" value="1"/>
</dbReference>
<evidence type="ECO:0000256" key="14">
    <source>
        <dbReference type="ARBA" id="ARBA00031378"/>
    </source>
</evidence>
<evidence type="ECO:0000256" key="10">
    <source>
        <dbReference type="ARBA" id="ARBA00022837"/>
    </source>
</evidence>
<evidence type="ECO:0000256" key="7">
    <source>
        <dbReference type="ARBA" id="ARBA00022679"/>
    </source>
</evidence>